<organism evidence="2 3">
    <name type="scientific">Thanatephorus cucumeris (strain AG1-IB / isolate 7/3/14)</name>
    <name type="common">Lettuce bottom rot fungus</name>
    <name type="synonym">Rhizoctonia solani</name>
    <dbReference type="NCBI Taxonomy" id="1108050"/>
    <lineage>
        <taxon>Eukaryota</taxon>
        <taxon>Fungi</taxon>
        <taxon>Dikarya</taxon>
        <taxon>Basidiomycota</taxon>
        <taxon>Agaricomycotina</taxon>
        <taxon>Agaricomycetes</taxon>
        <taxon>Cantharellales</taxon>
        <taxon>Ceratobasidiaceae</taxon>
        <taxon>Rhizoctonia</taxon>
        <taxon>Rhizoctonia solani AG-1</taxon>
    </lineage>
</organism>
<proteinExistence type="predicted"/>
<reference evidence="2 3" key="1">
    <citation type="submission" date="2014-11" db="EMBL/GenBank/DDBJ databases">
        <authorList>
            <person name="Wibberg Daniel"/>
        </authorList>
    </citation>
    <scope>NUCLEOTIDE SEQUENCE [LARGE SCALE GENOMIC DNA]</scope>
    <source>
        <strain evidence="2">Rhizoctonia solani AG1-IB 7/3/14</strain>
    </source>
</reference>
<gene>
    <name evidence="2" type="ORF">RSOLAG1IB_06630</name>
</gene>
<feature type="compositionally biased region" description="Polar residues" evidence="1">
    <location>
        <begin position="30"/>
        <end position="47"/>
    </location>
</feature>
<dbReference type="AlphaFoldDB" id="A0A0B7FA90"/>
<name>A0A0B7FA90_THACB</name>
<evidence type="ECO:0000313" key="3">
    <source>
        <dbReference type="Proteomes" id="UP000059188"/>
    </source>
</evidence>
<feature type="compositionally biased region" description="Polar residues" evidence="1">
    <location>
        <begin position="59"/>
        <end position="69"/>
    </location>
</feature>
<dbReference type="OrthoDB" id="3212022at2759"/>
<feature type="compositionally biased region" description="Polar residues" evidence="1">
    <location>
        <begin position="95"/>
        <end position="108"/>
    </location>
</feature>
<feature type="region of interest" description="Disordered" evidence="1">
    <location>
        <begin position="1"/>
        <end position="112"/>
    </location>
</feature>
<feature type="compositionally biased region" description="Basic residues" evidence="1">
    <location>
        <begin position="76"/>
        <end position="90"/>
    </location>
</feature>
<sequence length="359" mass="37871">MESMCGKFPLANRPKMTRRKRKNLNLAPGASSTTSNISQRGGSSPTTEPVDALEGAVTGMSSCTQSPVASLSVPGPHRRAKGTKQARKRGGNPYSWMSSNDNPSSPTTDEALPITPRSVISSTFSASPPPQASQLPQSPIFGRRNAISAGPRETQFELLPDTRTASFAPISAPLIPTHTWPHTMVEEAWRSSGQTLGRFICTRSDGTVGAHDQAFNHRPNAELGQPSLGAPTSQLALPYGPNPSYTVDGSVSNAPGHYFNQSSGARTTPSSLAGYTFNCDSPGLSSAVISPSIVTYSGSYSVLNETIQVHDPLHLGPPSIVGPSSDGYPRDSSERGHHVITQLPHGNGHSLASLAFNHV</sequence>
<feature type="region of interest" description="Disordered" evidence="1">
    <location>
        <begin position="314"/>
        <end position="335"/>
    </location>
</feature>
<dbReference type="Proteomes" id="UP000059188">
    <property type="component" value="Unassembled WGS sequence"/>
</dbReference>
<dbReference type="EMBL" id="LN679113">
    <property type="protein sequence ID" value="CEL53849.1"/>
    <property type="molecule type" value="Genomic_DNA"/>
</dbReference>
<evidence type="ECO:0000313" key="2">
    <source>
        <dbReference type="EMBL" id="CEL53849.1"/>
    </source>
</evidence>
<evidence type="ECO:0000256" key="1">
    <source>
        <dbReference type="SAM" id="MobiDB-lite"/>
    </source>
</evidence>
<accession>A0A0B7FA90</accession>
<keyword evidence="3" id="KW-1185">Reference proteome</keyword>
<protein>
    <submittedName>
        <fullName evidence="2">Uncharacterized protein</fullName>
    </submittedName>
</protein>